<comment type="caution">
    <text evidence="3">The sequence shown here is derived from an EMBL/GenBank/DDBJ whole genome shotgun (WGS) entry which is preliminary data.</text>
</comment>
<dbReference type="Pfam" id="PF12013">
    <property type="entry name" value="OrsD"/>
    <property type="match status" value="1"/>
</dbReference>
<feature type="non-terminal residue" evidence="3">
    <location>
        <position position="1"/>
    </location>
</feature>
<keyword evidence="4" id="KW-1185">Reference proteome</keyword>
<evidence type="ECO:0000313" key="3">
    <source>
        <dbReference type="EMBL" id="KAK0721938.1"/>
    </source>
</evidence>
<feature type="compositionally biased region" description="Acidic residues" evidence="1">
    <location>
        <begin position="351"/>
        <end position="363"/>
    </location>
</feature>
<feature type="domain" description="C2H2-type" evidence="2">
    <location>
        <begin position="85"/>
        <end position="108"/>
    </location>
</feature>
<dbReference type="GO" id="GO:0000981">
    <property type="term" value="F:DNA-binding transcription factor activity, RNA polymerase II-specific"/>
    <property type="evidence" value="ECO:0007669"/>
    <property type="project" value="TreeGrafter"/>
</dbReference>
<sequence>TNMSADNLVEFNAQHGVLICRECHYAIQKSALESHLLRHKIYRGRRRRLLASLAHFDVLDPDDVQLPPAGSPPVIGLPVIAGYRCTAAGCASLWASAKRMQRHWSETHGVGDSTSDDVAFSRPASLQTFFRGTKLRYFEVVLHSDDQDKVDQAPGAVVDITGNNPARQIEDDITGSTPELGTATSPDLEMLTYFHYFTTTTGLTLPVSSTGCTRKYWQADAVALSLQHSWLACGLLAISASHMATVLNINRDGTSVKGHVAQSARYFEQFSAAARVELRKRDSDSRDALRLGAQILCIQRCLSLLSAPALGEEEHPQQSHLLQLRSLVRAIRGCTDADFALRCCSTRGSNDEDGLSDDDEISTPDEGAAAENIPIRREPMAASAGGTNLNTAINNNTPPALANHLRTLTFRMSTAVAKPDSALDFFAALAAVDALAECCAVSYKPSANDDDRPAATWAGMAAWWAGPTSSVSDHFSEMVWRRNAAALVVAAQWSLLVERAERHCWFLAGAAAWVRRLVVKHLPDDAGIRSLVEDLPAV</sequence>
<dbReference type="InterPro" id="IPR022698">
    <property type="entry name" value="OrsD"/>
</dbReference>
<evidence type="ECO:0000259" key="2">
    <source>
        <dbReference type="PROSITE" id="PS00028"/>
    </source>
</evidence>
<protein>
    <recommendedName>
        <fullName evidence="2">C2H2-type domain-containing protein</fullName>
    </recommendedName>
</protein>
<gene>
    <name evidence="3" type="ORF">B0T26DRAFT_644063</name>
</gene>
<name>A0AA40E472_9PEZI</name>
<dbReference type="InterPro" id="IPR052400">
    <property type="entry name" value="Zn2-C6_fungal_TF"/>
</dbReference>
<dbReference type="PANTHER" id="PTHR47657:SF3">
    <property type="entry name" value="ORSELLINIC ACID_F9775 BIOSYNTHESIS CLUSTER PROTEIN D-RELATED"/>
    <property type="match status" value="1"/>
</dbReference>
<evidence type="ECO:0000313" key="4">
    <source>
        <dbReference type="Proteomes" id="UP001172101"/>
    </source>
</evidence>
<evidence type="ECO:0000256" key="1">
    <source>
        <dbReference type="SAM" id="MobiDB-lite"/>
    </source>
</evidence>
<dbReference type="InterPro" id="IPR013087">
    <property type="entry name" value="Znf_C2H2_type"/>
</dbReference>
<dbReference type="PANTHER" id="PTHR47657">
    <property type="entry name" value="STEROL REGULATORY ELEMENT-BINDING PROTEIN ECM22"/>
    <property type="match status" value="1"/>
</dbReference>
<dbReference type="Proteomes" id="UP001172101">
    <property type="component" value="Unassembled WGS sequence"/>
</dbReference>
<dbReference type="PROSITE" id="PS00028">
    <property type="entry name" value="ZINC_FINGER_C2H2_1"/>
    <property type="match status" value="1"/>
</dbReference>
<dbReference type="AlphaFoldDB" id="A0AA40E472"/>
<dbReference type="GeneID" id="85320866"/>
<reference evidence="3" key="1">
    <citation type="submission" date="2023-06" db="EMBL/GenBank/DDBJ databases">
        <title>Genome-scale phylogeny and comparative genomics of the fungal order Sordariales.</title>
        <authorList>
            <consortium name="Lawrence Berkeley National Laboratory"/>
            <person name="Hensen N."/>
            <person name="Bonometti L."/>
            <person name="Westerberg I."/>
            <person name="Brannstrom I.O."/>
            <person name="Guillou S."/>
            <person name="Cros-Aarteil S."/>
            <person name="Calhoun S."/>
            <person name="Haridas S."/>
            <person name="Kuo A."/>
            <person name="Mondo S."/>
            <person name="Pangilinan J."/>
            <person name="Riley R."/>
            <person name="LaButti K."/>
            <person name="Andreopoulos B."/>
            <person name="Lipzen A."/>
            <person name="Chen C."/>
            <person name="Yanf M."/>
            <person name="Daum C."/>
            <person name="Ng V."/>
            <person name="Clum A."/>
            <person name="Steindorff A."/>
            <person name="Ohm R."/>
            <person name="Martin F."/>
            <person name="Silar P."/>
            <person name="Natvig D."/>
            <person name="Lalanne C."/>
            <person name="Gautier V."/>
            <person name="Ament-velasquez S.L."/>
            <person name="Kruys A."/>
            <person name="Hutchinson M.I."/>
            <person name="Powell A.J."/>
            <person name="Barry K."/>
            <person name="Miller A.N."/>
            <person name="Grigoriev I.V."/>
            <person name="Debuchy R."/>
            <person name="Gladieux P."/>
            <person name="Thoren M.H."/>
            <person name="Johannesson H."/>
        </authorList>
    </citation>
    <scope>NUCLEOTIDE SEQUENCE</scope>
    <source>
        <strain evidence="3">SMH2392-1A</strain>
    </source>
</reference>
<accession>A0AA40E472</accession>
<dbReference type="RefSeq" id="XP_060297862.1">
    <property type="nucleotide sequence ID" value="XM_060437596.1"/>
</dbReference>
<dbReference type="EMBL" id="JAUIRO010000003">
    <property type="protein sequence ID" value="KAK0721938.1"/>
    <property type="molecule type" value="Genomic_DNA"/>
</dbReference>
<proteinExistence type="predicted"/>
<feature type="region of interest" description="Disordered" evidence="1">
    <location>
        <begin position="348"/>
        <end position="377"/>
    </location>
</feature>
<organism evidence="3 4">
    <name type="scientific">Lasiosphaeria miniovina</name>
    <dbReference type="NCBI Taxonomy" id="1954250"/>
    <lineage>
        <taxon>Eukaryota</taxon>
        <taxon>Fungi</taxon>
        <taxon>Dikarya</taxon>
        <taxon>Ascomycota</taxon>
        <taxon>Pezizomycotina</taxon>
        <taxon>Sordariomycetes</taxon>
        <taxon>Sordariomycetidae</taxon>
        <taxon>Sordariales</taxon>
        <taxon>Lasiosphaeriaceae</taxon>
        <taxon>Lasiosphaeria</taxon>
    </lineage>
</organism>